<evidence type="ECO:0000313" key="2">
    <source>
        <dbReference type="EMBL" id="SFC90351.1"/>
    </source>
</evidence>
<dbReference type="EMBL" id="FOLQ01000002">
    <property type="protein sequence ID" value="SFC90351.1"/>
    <property type="molecule type" value="Genomic_DNA"/>
</dbReference>
<sequence>MRSTATILLLASLLLTSCQSLKSNLTAMSQQKKYCEPAFRFDYDSTYLPIPDFQSVIQKDTSLANRFSSHDLLVANAAGILPSLHEFIILKTVNRESNDRELSAKRQQINDRISLASMQISSIAAELDCEAERANRLANYLQQMDSKRIQQLTVLSVVVGALTTVATAFIQSDTPSKTVSIGGGAISAFLAGKAAFASKRTIHLVDQRNLLTDIWNQHQRSTVYPPFVWYMLTDKSFSYGGQHSISFNTRQRWVDYSLDGTSAQEVQMYFAAEGDYRADNLSTRAEMLNQLQSEVRLIVQDLQSLLLNVSKQF</sequence>
<accession>A0A1I1MY69</accession>
<feature type="chain" id="PRO_5011486817" evidence="1">
    <location>
        <begin position="23"/>
        <end position="313"/>
    </location>
</feature>
<dbReference type="AlphaFoldDB" id="A0A1I1MY69"/>
<proteinExistence type="predicted"/>
<evidence type="ECO:0000256" key="1">
    <source>
        <dbReference type="SAM" id="SignalP"/>
    </source>
</evidence>
<dbReference type="PROSITE" id="PS51257">
    <property type="entry name" value="PROKAR_LIPOPROTEIN"/>
    <property type="match status" value="1"/>
</dbReference>
<gene>
    <name evidence="2" type="ORF">SAMN05216167_102770</name>
</gene>
<reference evidence="2 3" key="1">
    <citation type="submission" date="2016-10" db="EMBL/GenBank/DDBJ databases">
        <authorList>
            <person name="de Groot N.N."/>
        </authorList>
    </citation>
    <scope>NUCLEOTIDE SEQUENCE [LARGE SCALE GENOMIC DNA]</scope>
    <source>
        <strain evidence="2 3">DSM 26130</strain>
    </source>
</reference>
<keyword evidence="1" id="KW-0732">Signal</keyword>
<feature type="signal peptide" evidence="1">
    <location>
        <begin position="1"/>
        <end position="22"/>
    </location>
</feature>
<organism evidence="2 3">
    <name type="scientific">Spirosoma endophyticum</name>
    <dbReference type="NCBI Taxonomy" id="662367"/>
    <lineage>
        <taxon>Bacteria</taxon>
        <taxon>Pseudomonadati</taxon>
        <taxon>Bacteroidota</taxon>
        <taxon>Cytophagia</taxon>
        <taxon>Cytophagales</taxon>
        <taxon>Cytophagaceae</taxon>
        <taxon>Spirosoma</taxon>
    </lineage>
</organism>
<evidence type="ECO:0000313" key="3">
    <source>
        <dbReference type="Proteomes" id="UP000198598"/>
    </source>
</evidence>
<name>A0A1I1MY69_9BACT</name>
<keyword evidence="3" id="KW-1185">Reference proteome</keyword>
<protein>
    <submittedName>
        <fullName evidence="2">Uncharacterized protein</fullName>
    </submittedName>
</protein>
<dbReference type="Proteomes" id="UP000198598">
    <property type="component" value="Unassembled WGS sequence"/>
</dbReference>
<dbReference type="STRING" id="662367.SAMN05216167_102770"/>